<dbReference type="GO" id="GO:0005388">
    <property type="term" value="F:P-type calcium transporter activity"/>
    <property type="evidence" value="ECO:0007669"/>
    <property type="project" value="UniProtKB-EC"/>
</dbReference>
<dbReference type="InterPro" id="IPR023214">
    <property type="entry name" value="HAD_sf"/>
</dbReference>
<dbReference type="Pfam" id="PF13246">
    <property type="entry name" value="Cation_ATPase"/>
    <property type="match status" value="2"/>
</dbReference>
<feature type="transmembrane region" description="Helical" evidence="17">
    <location>
        <begin position="352"/>
        <end position="370"/>
    </location>
</feature>
<dbReference type="PROSITE" id="PS00154">
    <property type="entry name" value="ATPASE_E1_E2"/>
    <property type="match status" value="1"/>
</dbReference>
<keyword evidence="4 17" id="KW-0109">Calcium transport</keyword>
<dbReference type="SUPFAM" id="SSF81660">
    <property type="entry name" value="Metal cation-transporting ATPase, ATP-binding domain N"/>
    <property type="match status" value="1"/>
</dbReference>
<feature type="transmembrane region" description="Helical" evidence="17">
    <location>
        <begin position="1358"/>
        <end position="1377"/>
    </location>
</feature>
<dbReference type="InterPro" id="IPR018303">
    <property type="entry name" value="ATPase_P-typ_P_site"/>
</dbReference>
<comment type="function">
    <text evidence="17">Catalyzes the hydrolysis of ATP coupled with the transport of calcium.</text>
</comment>
<dbReference type="InterPro" id="IPR006408">
    <property type="entry name" value="P-type_ATPase_IIB"/>
</dbReference>
<evidence type="ECO:0000259" key="19">
    <source>
        <dbReference type="SMART" id="SM00831"/>
    </source>
</evidence>
<feature type="compositionally biased region" description="Basic residues" evidence="18">
    <location>
        <begin position="505"/>
        <end position="525"/>
    </location>
</feature>
<feature type="region of interest" description="Disordered" evidence="18">
    <location>
        <begin position="1535"/>
        <end position="1567"/>
    </location>
</feature>
<dbReference type="FunFam" id="3.40.50.1000:FF:000018">
    <property type="entry name" value="Calcium-transporting ATPase"/>
    <property type="match status" value="1"/>
</dbReference>
<name>A0A9W8A9C2_9FUNG</name>
<dbReference type="EC" id="7.2.2.10" evidence="17"/>
<keyword evidence="5 17" id="KW-0812">Transmembrane</keyword>
<evidence type="ECO:0000256" key="11">
    <source>
        <dbReference type="ARBA" id="ARBA00022967"/>
    </source>
</evidence>
<dbReference type="Gene3D" id="3.40.1110.10">
    <property type="entry name" value="Calcium-transporting ATPase, cytoplasmic domain N"/>
    <property type="match status" value="3"/>
</dbReference>
<feature type="region of interest" description="Disordered" evidence="18">
    <location>
        <begin position="857"/>
        <end position="883"/>
    </location>
</feature>
<dbReference type="EMBL" id="JANBPT010000156">
    <property type="protein sequence ID" value="KAJ1926680.1"/>
    <property type="molecule type" value="Genomic_DNA"/>
</dbReference>
<dbReference type="InterPro" id="IPR023299">
    <property type="entry name" value="ATPase_P-typ_cyto_dom_N"/>
</dbReference>
<evidence type="ECO:0000256" key="13">
    <source>
        <dbReference type="ARBA" id="ARBA00023065"/>
    </source>
</evidence>
<dbReference type="FunFam" id="2.70.150.10:FF:000028">
    <property type="entry name" value="Calcium-transporting ATPase"/>
    <property type="match status" value="1"/>
</dbReference>
<dbReference type="Pfam" id="PF00689">
    <property type="entry name" value="Cation_ATPase_C"/>
    <property type="match status" value="1"/>
</dbReference>
<feature type="compositionally biased region" description="Polar residues" evidence="18">
    <location>
        <begin position="74"/>
        <end position="83"/>
    </location>
</feature>
<feature type="region of interest" description="Disordered" evidence="18">
    <location>
        <begin position="485"/>
        <end position="539"/>
    </location>
</feature>
<dbReference type="Proteomes" id="UP001150569">
    <property type="component" value="Unassembled WGS sequence"/>
</dbReference>
<keyword evidence="2 17" id="KW-0813">Transport</keyword>
<dbReference type="GO" id="GO:0005886">
    <property type="term" value="C:plasma membrane"/>
    <property type="evidence" value="ECO:0007669"/>
    <property type="project" value="TreeGrafter"/>
</dbReference>
<protein>
    <recommendedName>
        <fullName evidence="17">Calcium-transporting ATPase</fullName>
        <ecNumber evidence="17">7.2.2.10</ecNumber>
    </recommendedName>
</protein>
<dbReference type="SMART" id="SM00831">
    <property type="entry name" value="Cation_ATPase_N"/>
    <property type="match status" value="1"/>
</dbReference>
<dbReference type="InterPro" id="IPR036412">
    <property type="entry name" value="HAD-like_sf"/>
</dbReference>
<dbReference type="SUPFAM" id="SSF81653">
    <property type="entry name" value="Calcium ATPase, transduction domain A"/>
    <property type="match status" value="1"/>
</dbReference>
<feature type="transmembrane region" description="Helical" evidence="17">
    <location>
        <begin position="141"/>
        <end position="158"/>
    </location>
</feature>
<keyword evidence="10" id="KW-0460">Magnesium</keyword>
<evidence type="ECO:0000256" key="2">
    <source>
        <dbReference type="ARBA" id="ARBA00022448"/>
    </source>
</evidence>
<dbReference type="SUPFAM" id="SSF56784">
    <property type="entry name" value="HAD-like"/>
    <property type="match status" value="1"/>
</dbReference>
<dbReference type="Pfam" id="PF00690">
    <property type="entry name" value="Cation_ATPase_N"/>
    <property type="match status" value="1"/>
</dbReference>
<comment type="similarity">
    <text evidence="15 17">Belongs to the cation transport ATPase (P-type) (TC 3.A.3) family.</text>
</comment>
<feature type="compositionally biased region" description="Polar residues" evidence="18">
    <location>
        <begin position="863"/>
        <end position="880"/>
    </location>
</feature>
<dbReference type="PANTHER" id="PTHR24093:SF369">
    <property type="entry name" value="CALCIUM-TRANSPORTING ATPASE"/>
    <property type="match status" value="1"/>
</dbReference>
<evidence type="ECO:0000256" key="15">
    <source>
        <dbReference type="ARBA" id="ARBA00038148"/>
    </source>
</evidence>
<keyword evidence="13 17" id="KW-0406">Ion transport</keyword>
<evidence type="ECO:0000256" key="16">
    <source>
        <dbReference type="ARBA" id="ARBA00048694"/>
    </source>
</evidence>
<comment type="caution">
    <text evidence="17">Lacks conserved residue(s) required for the propagation of feature annotation.</text>
</comment>
<evidence type="ECO:0000256" key="3">
    <source>
        <dbReference type="ARBA" id="ARBA00022554"/>
    </source>
</evidence>
<evidence type="ECO:0000256" key="17">
    <source>
        <dbReference type="RuleBase" id="RU361146"/>
    </source>
</evidence>
<gene>
    <name evidence="20" type="primary">PMC1_2</name>
    <name evidence="20" type="ORF">IWQ60_003595</name>
</gene>
<evidence type="ECO:0000256" key="18">
    <source>
        <dbReference type="SAM" id="MobiDB-lite"/>
    </source>
</evidence>
<dbReference type="InterPro" id="IPR023298">
    <property type="entry name" value="ATPase_P-typ_TM_dom_sf"/>
</dbReference>
<comment type="caution">
    <text evidence="20">The sequence shown here is derived from an EMBL/GenBank/DDBJ whole genome shotgun (WGS) entry which is preliminary data.</text>
</comment>
<feature type="region of interest" description="Disordered" evidence="18">
    <location>
        <begin position="1458"/>
        <end position="1508"/>
    </location>
</feature>
<dbReference type="Gene3D" id="1.20.1110.10">
    <property type="entry name" value="Calcium-transporting ATPase, transmembrane domain"/>
    <property type="match status" value="2"/>
</dbReference>
<dbReference type="Pfam" id="PF00122">
    <property type="entry name" value="E1-E2_ATPase"/>
    <property type="match status" value="1"/>
</dbReference>
<dbReference type="GO" id="GO:0006874">
    <property type="term" value="P:intracellular calcium ion homeostasis"/>
    <property type="evidence" value="ECO:0007669"/>
    <property type="project" value="TreeGrafter"/>
</dbReference>
<feature type="domain" description="Cation-transporting P-type ATPase N-terminal" evidence="19">
    <location>
        <begin position="95"/>
        <end position="157"/>
    </location>
</feature>
<evidence type="ECO:0000256" key="4">
    <source>
        <dbReference type="ARBA" id="ARBA00022568"/>
    </source>
</evidence>
<feature type="transmembrane region" description="Helical" evidence="17">
    <location>
        <begin position="173"/>
        <end position="193"/>
    </location>
</feature>
<dbReference type="Gene3D" id="2.70.150.10">
    <property type="entry name" value="Calcium-transporting ATPase, cytoplasmic transduction domain A"/>
    <property type="match status" value="1"/>
</dbReference>
<reference evidence="20" key="1">
    <citation type="submission" date="2022-07" db="EMBL/GenBank/DDBJ databases">
        <title>Phylogenomic reconstructions and comparative analyses of Kickxellomycotina fungi.</title>
        <authorList>
            <person name="Reynolds N.K."/>
            <person name="Stajich J.E."/>
            <person name="Barry K."/>
            <person name="Grigoriev I.V."/>
            <person name="Crous P."/>
            <person name="Smith M.E."/>
        </authorList>
    </citation>
    <scope>NUCLEOTIDE SEQUENCE</scope>
    <source>
        <strain evidence="20">RSA 861</strain>
    </source>
</reference>
<evidence type="ECO:0000256" key="6">
    <source>
        <dbReference type="ARBA" id="ARBA00022723"/>
    </source>
</evidence>
<sequence>MESPTATSTTDTPAKSRFLRTADELQELFDGKNVDLLIEYGGVTGLAKALDTSLDYGLIVQGDQPETSRRHSQRPTGSDSVSSAPIADILPADAAHYRGDVINTIRAQFAERIAQYGANVLPAVKIKSFWRLAWEAMQEKIIIVLAIAAVVSLGLGIYEDVSSDSDGEAKVNWVEGFAIIVAILIVILAGSVNDYQKERQFQKLNAKKDDRQIKVLRNGGPQFVSVYAVQVGDVLEIEPGDIMCADAVLIRNTNGMRCDESSVTGESDPIRKHSLALTVDPATGQPQLHAVEGTDPLLISGSKVLEGLGRCLVVAVGPHSFYGKTLMSLRTENQETPLQAKLNRLAGHISKLGLAAAVLMLVVLLIRYFVHFGQHPESRGGATTIVSAIVRIVITTVTIVVVAVPEGLPLAVTLALAYATTRMVRDNCLVRVLASCETMGNATTICSDKTGTLTQNHMTVVAGTLGDNYRFARAMPRSELSLPASNPAASILGSSAGGSGSATPSRRHRRQANHGRVHRWVRGHHGHEATSTSDPTDGLTVPDVKIVITEVDRASTLQATADGEISPSLHDHLLGDRSEDGRLSFVSDRSAASGTHSTMSGRTDGILDLSHLPHKVPGRVLALIHEAVVLNSTAFERDVKDTTPADLAKPETDEGVSSAVAGALPTSSRWNRLRHRLGRQADGAEAVPLGPMPSRPSTAGSHVADVPGFEGSKTEVALLEWAMRTGAPSVPSIRSSVETVQVWPFSSATKRMTTIVKYVRKPAGGGPADIFWRLYVKGAPELLLPHCISQLHAPANYHRTLGSGQLTPTTSHSDTGSIPPSPTASFPHSPGPSWSPRSVTPQPTELADEASIPFLTVSPPAEASSSGDQSDQHRPSSANPSLRDLTAISPTLTSGSSHPIAVPALHVPSSSTEAPFGASPLAPGFNLAIPTPGSNGVSRAASEEYLSVDSAQRSLHALARGSRSASPSGTSDRSFVFPAVGSGDIPTIPLGAHEAQAIEAAIAEYSNRSLRTIGLAYREFPTYEEALFEADTDEAITQGLTWLGLFGIEDPLRPGVVESVALSRQAGVMVRMVTGDNMLTAKAIATQCGIYVPNSGGLIMEGPQFRKLSPLEMDLVVPRLQVLARSSPEDKKTLVNWLQRANEVVAVTGDGTNDGPALKSADIGFSMGIAGTEVAKEASSIILMDDNFASIVKATMWGRSVNDAVKKFLQFQLTVNITAVLLAFISAVSDSNQASILTAVQLLWVNLIMDTLAALALATDPPTIALLQRPPDKRHAALISLPMWKMIIGQAIYQIAVCLVLYYCPGIFNLHPSLNKTDDAMHRALVFNAFVFMQLFNEINARVLDDQLNVFHRIHKNYYFGVIFLLTLVLQVIIVEFGGVAFKTHHQPWYLWLTAVIIGALALPLAVVIKAVPDRWFGWLPASITDIYHHPQDLSWQNPALAVHNHISGHPLSKSRNHISLDMHSPLTPGSTPTDEKVAPLPSPSASPLHRPVSPANGGGGGFGFRRKPTATGLTSAAVMIPTLTLTSVAVSNELARGQPTPFKDDVYVPVPLSEKSRASSEADRKD</sequence>
<evidence type="ECO:0000313" key="21">
    <source>
        <dbReference type="Proteomes" id="UP001150569"/>
    </source>
</evidence>
<dbReference type="NCBIfam" id="TIGR01517">
    <property type="entry name" value="ATPase-IIB_Ca"/>
    <property type="match status" value="1"/>
</dbReference>
<dbReference type="InterPro" id="IPR059000">
    <property type="entry name" value="ATPase_P-type_domA"/>
</dbReference>
<keyword evidence="21" id="KW-1185">Reference proteome</keyword>
<keyword evidence="11" id="KW-1278">Translocase</keyword>
<evidence type="ECO:0000256" key="12">
    <source>
        <dbReference type="ARBA" id="ARBA00022989"/>
    </source>
</evidence>
<dbReference type="FunFam" id="1.20.1110.10:FF:000039">
    <property type="entry name" value="Calcium-transporting ATPase"/>
    <property type="match status" value="1"/>
</dbReference>
<dbReference type="InterPro" id="IPR004014">
    <property type="entry name" value="ATPase_P-typ_cation-transptr_N"/>
</dbReference>
<dbReference type="InterPro" id="IPR001757">
    <property type="entry name" value="P_typ_ATPase"/>
</dbReference>
<dbReference type="GO" id="GO:0046872">
    <property type="term" value="F:metal ion binding"/>
    <property type="evidence" value="ECO:0007669"/>
    <property type="project" value="UniProtKB-KW"/>
</dbReference>
<dbReference type="InterPro" id="IPR006068">
    <property type="entry name" value="ATPase_P-typ_cation-transptr_C"/>
</dbReference>
<dbReference type="PANTHER" id="PTHR24093">
    <property type="entry name" value="CATION TRANSPORTING ATPASE"/>
    <property type="match status" value="1"/>
</dbReference>
<accession>A0A9W8A9C2</accession>
<proteinExistence type="inferred from homology"/>
<dbReference type="PRINTS" id="PR00120">
    <property type="entry name" value="HATPASE"/>
</dbReference>
<dbReference type="GO" id="GO:0005524">
    <property type="term" value="F:ATP binding"/>
    <property type="evidence" value="ECO:0007669"/>
    <property type="project" value="UniProtKB-KW"/>
</dbReference>
<evidence type="ECO:0000313" key="20">
    <source>
        <dbReference type="EMBL" id="KAJ1926680.1"/>
    </source>
</evidence>
<feature type="compositionally biased region" description="Basic and acidic residues" evidence="18">
    <location>
        <begin position="1555"/>
        <end position="1567"/>
    </location>
</feature>
<evidence type="ECO:0000256" key="5">
    <source>
        <dbReference type="ARBA" id="ARBA00022692"/>
    </source>
</evidence>
<dbReference type="OrthoDB" id="3352408at2759"/>
<keyword evidence="8 17" id="KW-0106">Calcium</keyword>
<dbReference type="InterPro" id="IPR008250">
    <property type="entry name" value="ATPase_P-typ_transduc_dom_A_sf"/>
</dbReference>
<comment type="catalytic activity">
    <reaction evidence="16 17">
        <text>Ca(2+)(in) + ATP + H2O = Ca(2+)(out) + ADP + phosphate + H(+)</text>
        <dbReference type="Rhea" id="RHEA:18105"/>
        <dbReference type="ChEBI" id="CHEBI:15377"/>
        <dbReference type="ChEBI" id="CHEBI:15378"/>
        <dbReference type="ChEBI" id="CHEBI:29108"/>
        <dbReference type="ChEBI" id="CHEBI:30616"/>
        <dbReference type="ChEBI" id="CHEBI:43474"/>
        <dbReference type="ChEBI" id="CHEBI:456216"/>
        <dbReference type="EC" id="7.2.2.10"/>
    </reaction>
</comment>
<feature type="compositionally biased region" description="Polar residues" evidence="18">
    <location>
        <begin position="802"/>
        <end position="826"/>
    </location>
</feature>
<evidence type="ECO:0000256" key="7">
    <source>
        <dbReference type="ARBA" id="ARBA00022741"/>
    </source>
</evidence>
<feature type="transmembrane region" description="Helical" evidence="17">
    <location>
        <begin position="1287"/>
        <end position="1308"/>
    </location>
</feature>
<evidence type="ECO:0000256" key="8">
    <source>
        <dbReference type="ARBA" id="ARBA00022837"/>
    </source>
</evidence>
<dbReference type="GO" id="GO:0005774">
    <property type="term" value="C:vacuolar membrane"/>
    <property type="evidence" value="ECO:0007669"/>
    <property type="project" value="UniProtKB-SubCell"/>
</dbReference>
<keyword evidence="7 17" id="KW-0547">Nucleotide-binding</keyword>
<keyword evidence="12 17" id="KW-1133">Transmembrane helix</keyword>
<evidence type="ECO:0000256" key="10">
    <source>
        <dbReference type="ARBA" id="ARBA00022842"/>
    </source>
</evidence>
<feature type="region of interest" description="Disordered" evidence="18">
    <location>
        <begin position="684"/>
        <end position="706"/>
    </location>
</feature>
<dbReference type="NCBIfam" id="TIGR01494">
    <property type="entry name" value="ATPase_P-type"/>
    <property type="match status" value="2"/>
</dbReference>
<organism evidence="20 21">
    <name type="scientific">Tieghemiomyces parasiticus</name>
    <dbReference type="NCBI Taxonomy" id="78921"/>
    <lineage>
        <taxon>Eukaryota</taxon>
        <taxon>Fungi</taxon>
        <taxon>Fungi incertae sedis</taxon>
        <taxon>Zoopagomycota</taxon>
        <taxon>Kickxellomycotina</taxon>
        <taxon>Dimargaritomycetes</taxon>
        <taxon>Dimargaritales</taxon>
        <taxon>Dimargaritaceae</taxon>
        <taxon>Tieghemiomyces</taxon>
    </lineage>
</organism>
<feature type="region of interest" description="Disordered" evidence="18">
    <location>
        <begin position="64"/>
        <end position="84"/>
    </location>
</feature>
<evidence type="ECO:0000256" key="14">
    <source>
        <dbReference type="ARBA" id="ARBA00023136"/>
    </source>
</evidence>
<keyword evidence="9 17" id="KW-0067">ATP-binding</keyword>
<evidence type="ECO:0000256" key="1">
    <source>
        <dbReference type="ARBA" id="ARBA00004128"/>
    </source>
</evidence>
<dbReference type="SUPFAM" id="SSF81665">
    <property type="entry name" value="Calcium ATPase, transmembrane domain M"/>
    <property type="match status" value="1"/>
</dbReference>
<comment type="subcellular location">
    <subcellularLocation>
        <location evidence="17">Membrane</location>
        <topology evidence="17">Multi-pass membrane protein</topology>
    </subcellularLocation>
    <subcellularLocation>
        <location evidence="1">Vacuole membrane</location>
        <topology evidence="1">Multi-pass membrane protein</topology>
    </subcellularLocation>
</comment>
<keyword evidence="6" id="KW-0479">Metal-binding</keyword>
<evidence type="ECO:0000256" key="9">
    <source>
        <dbReference type="ARBA" id="ARBA00022840"/>
    </source>
</evidence>
<keyword evidence="14 17" id="KW-0472">Membrane</keyword>
<keyword evidence="3" id="KW-0926">Vacuole</keyword>
<feature type="region of interest" description="Disordered" evidence="18">
    <location>
        <begin position="799"/>
        <end position="845"/>
    </location>
</feature>
<dbReference type="PRINTS" id="PR00119">
    <property type="entry name" value="CATATPASE"/>
</dbReference>
<dbReference type="GO" id="GO:0016887">
    <property type="term" value="F:ATP hydrolysis activity"/>
    <property type="evidence" value="ECO:0007669"/>
    <property type="project" value="InterPro"/>
</dbReference>
<dbReference type="Gene3D" id="3.40.50.1000">
    <property type="entry name" value="HAD superfamily/HAD-like"/>
    <property type="match status" value="2"/>
</dbReference>
<feature type="transmembrane region" description="Helical" evidence="17">
    <location>
        <begin position="1389"/>
        <end position="1409"/>
    </location>
</feature>